<dbReference type="Gene3D" id="1.10.10.10">
    <property type="entry name" value="Winged helix-like DNA-binding domain superfamily/Winged helix DNA-binding domain"/>
    <property type="match status" value="1"/>
</dbReference>
<dbReference type="Pfam" id="PF09339">
    <property type="entry name" value="HTH_IclR"/>
    <property type="match status" value="1"/>
</dbReference>
<proteinExistence type="predicted"/>
<evidence type="ECO:0000313" key="6">
    <source>
        <dbReference type="EMBL" id="MDA4847549.1"/>
    </source>
</evidence>
<dbReference type="Proteomes" id="UP001148313">
    <property type="component" value="Unassembled WGS sequence"/>
</dbReference>
<evidence type="ECO:0000259" key="4">
    <source>
        <dbReference type="PROSITE" id="PS51077"/>
    </source>
</evidence>
<sequence length="227" mass="24980">MRDAKGVEAVERALKILDCFDPDAKEISLAALSERTGFYKSTILRLAISLERFGLLVRGDNGQFRLGPGTWRLGSNYRNSFDMADLMRPELRTLSQSTNETASFYVRDGNSRVCLFRCEPLRAIRHAIAEGASLPLDRGASGKVLLACSEDECEGKDAITKAGYAVSIGERDPEVAAIAVPVRSDRGRLIGALAVSGLVTRFTKQKRAELLDALRESQRRLDSKMPD</sequence>
<dbReference type="InterPro" id="IPR005471">
    <property type="entry name" value="Tscrpt_reg_IclR_N"/>
</dbReference>
<dbReference type="Pfam" id="PF01614">
    <property type="entry name" value="IclR_C"/>
    <property type="match status" value="2"/>
</dbReference>
<dbReference type="InterPro" id="IPR036390">
    <property type="entry name" value="WH_DNA-bd_sf"/>
</dbReference>
<feature type="domain" description="IclR-ED" evidence="5">
    <location>
        <begin position="69"/>
        <end position="227"/>
    </location>
</feature>
<keyword evidence="3" id="KW-0804">Transcription</keyword>
<dbReference type="InterPro" id="IPR029016">
    <property type="entry name" value="GAF-like_dom_sf"/>
</dbReference>
<dbReference type="PROSITE" id="PS51077">
    <property type="entry name" value="HTH_ICLR"/>
    <property type="match status" value="1"/>
</dbReference>
<dbReference type="SMART" id="SM00346">
    <property type="entry name" value="HTH_ICLR"/>
    <property type="match status" value="1"/>
</dbReference>
<dbReference type="InterPro" id="IPR036388">
    <property type="entry name" value="WH-like_DNA-bd_sf"/>
</dbReference>
<protein>
    <submittedName>
        <fullName evidence="6">IclR family transcriptional regulator</fullName>
    </submittedName>
</protein>
<keyword evidence="7" id="KW-1185">Reference proteome</keyword>
<comment type="caution">
    <text evidence="6">The sequence shown here is derived from an EMBL/GenBank/DDBJ whole genome shotgun (WGS) entry which is preliminary data.</text>
</comment>
<dbReference type="PANTHER" id="PTHR30136">
    <property type="entry name" value="HELIX-TURN-HELIX TRANSCRIPTIONAL REGULATOR, ICLR FAMILY"/>
    <property type="match status" value="1"/>
</dbReference>
<feature type="domain" description="HTH iclR-type" evidence="4">
    <location>
        <begin position="7"/>
        <end position="68"/>
    </location>
</feature>
<evidence type="ECO:0000256" key="2">
    <source>
        <dbReference type="ARBA" id="ARBA00023125"/>
    </source>
</evidence>
<dbReference type="PROSITE" id="PS51078">
    <property type="entry name" value="ICLR_ED"/>
    <property type="match status" value="1"/>
</dbReference>
<name>A0ABT4VS65_9HYPH</name>
<accession>A0ABT4VS65</accession>
<dbReference type="SUPFAM" id="SSF46785">
    <property type="entry name" value="Winged helix' DNA-binding domain"/>
    <property type="match status" value="1"/>
</dbReference>
<reference evidence="6" key="1">
    <citation type="submission" date="2022-11" db="EMBL/GenBank/DDBJ databases">
        <title>Hoeflea poritis sp. nov., isolated from scleractinian coral Porites lutea.</title>
        <authorList>
            <person name="Zhang G."/>
            <person name="Wei Q."/>
            <person name="Cai L."/>
        </authorList>
    </citation>
    <scope>NUCLEOTIDE SEQUENCE</scope>
    <source>
        <strain evidence="6">E7-10</strain>
    </source>
</reference>
<dbReference type="EMBL" id="JAPJZH010000013">
    <property type="protein sequence ID" value="MDA4847549.1"/>
    <property type="molecule type" value="Genomic_DNA"/>
</dbReference>
<evidence type="ECO:0000259" key="5">
    <source>
        <dbReference type="PROSITE" id="PS51078"/>
    </source>
</evidence>
<gene>
    <name evidence="6" type="ORF">OOZ53_19465</name>
</gene>
<keyword evidence="2" id="KW-0238">DNA-binding</keyword>
<evidence type="ECO:0000313" key="7">
    <source>
        <dbReference type="Proteomes" id="UP001148313"/>
    </source>
</evidence>
<evidence type="ECO:0000256" key="1">
    <source>
        <dbReference type="ARBA" id="ARBA00023015"/>
    </source>
</evidence>
<evidence type="ECO:0000256" key="3">
    <source>
        <dbReference type="ARBA" id="ARBA00023163"/>
    </source>
</evidence>
<dbReference type="InterPro" id="IPR050707">
    <property type="entry name" value="HTH_MetabolicPath_Reg"/>
</dbReference>
<dbReference type="InterPro" id="IPR014757">
    <property type="entry name" value="Tscrpt_reg_IclR_C"/>
</dbReference>
<organism evidence="6 7">
    <name type="scientific">Hoeflea poritis</name>
    <dbReference type="NCBI Taxonomy" id="2993659"/>
    <lineage>
        <taxon>Bacteria</taxon>
        <taxon>Pseudomonadati</taxon>
        <taxon>Pseudomonadota</taxon>
        <taxon>Alphaproteobacteria</taxon>
        <taxon>Hyphomicrobiales</taxon>
        <taxon>Rhizobiaceae</taxon>
        <taxon>Hoeflea</taxon>
    </lineage>
</organism>
<dbReference type="RefSeq" id="WP_271091378.1">
    <property type="nucleotide sequence ID" value="NZ_JAPJZH010000013.1"/>
</dbReference>
<dbReference type="Gene3D" id="3.30.450.40">
    <property type="match status" value="2"/>
</dbReference>
<keyword evidence="1" id="KW-0805">Transcription regulation</keyword>
<dbReference type="SUPFAM" id="SSF55781">
    <property type="entry name" value="GAF domain-like"/>
    <property type="match status" value="1"/>
</dbReference>
<dbReference type="PANTHER" id="PTHR30136:SF39">
    <property type="entry name" value="TRANSCRIPTIONAL REGULATORY PROTEIN"/>
    <property type="match status" value="1"/>
</dbReference>